<organism evidence="2 3">
    <name type="scientific">Brevundimonas subvibrioides</name>
    <dbReference type="NCBI Taxonomy" id="74313"/>
    <lineage>
        <taxon>Bacteria</taxon>
        <taxon>Pseudomonadati</taxon>
        <taxon>Pseudomonadota</taxon>
        <taxon>Alphaproteobacteria</taxon>
        <taxon>Caulobacterales</taxon>
        <taxon>Caulobacteraceae</taxon>
        <taxon>Brevundimonas</taxon>
    </lineage>
</organism>
<feature type="signal peptide" evidence="1">
    <location>
        <begin position="1"/>
        <end position="20"/>
    </location>
</feature>
<gene>
    <name evidence="2" type="ORF">B7Z01_13010</name>
</gene>
<accession>A0A258FGW4</accession>
<dbReference type="Proteomes" id="UP000215595">
    <property type="component" value="Unassembled WGS sequence"/>
</dbReference>
<dbReference type="AlphaFoldDB" id="A0A258FGW4"/>
<dbReference type="EMBL" id="NCEB01000034">
    <property type="protein sequence ID" value="OYX31214.1"/>
    <property type="molecule type" value="Genomic_DNA"/>
</dbReference>
<dbReference type="InterPro" id="IPR058513">
    <property type="entry name" value="DUF8200"/>
</dbReference>
<dbReference type="Pfam" id="PF26624">
    <property type="entry name" value="DUF8200"/>
    <property type="match status" value="1"/>
</dbReference>
<evidence type="ECO:0000256" key="1">
    <source>
        <dbReference type="SAM" id="SignalP"/>
    </source>
</evidence>
<feature type="chain" id="PRO_5012220638" description="Secreted protein" evidence="1">
    <location>
        <begin position="21"/>
        <end position="99"/>
    </location>
</feature>
<evidence type="ECO:0000313" key="2">
    <source>
        <dbReference type="EMBL" id="OYX31214.1"/>
    </source>
</evidence>
<reference evidence="2 3" key="1">
    <citation type="submission" date="2017-03" db="EMBL/GenBank/DDBJ databases">
        <title>Lifting the veil on microbial sulfur biogeochemistry in mining wastewaters.</title>
        <authorList>
            <person name="Kantor R.S."/>
            <person name="Colenbrander Nelson T."/>
            <person name="Marshall S."/>
            <person name="Bennett D."/>
            <person name="Apte S."/>
            <person name="Camacho D."/>
            <person name="Thomas B.C."/>
            <person name="Warren L.A."/>
            <person name="Banfield J.F."/>
        </authorList>
    </citation>
    <scope>NUCLEOTIDE SEQUENCE [LARGE SCALE GENOMIC DNA]</scope>
    <source>
        <strain evidence="2">32-69-9</strain>
    </source>
</reference>
<name>A0A258FGW4_9CAUL</name>
<protein>
    <recommendedName>
        <fullName evidence="4">Secreted protein</fullName>
    </recommendedName>
</protein>
<proteinExistence type="predicted"/>
<keyword evidence="1" id="KW-0732">Signal</keyword>
<dbReference type="InterPro" id="IPR058067">
    <property type="entry name" value="CC_3452-like"/>
</dbReference>
<dbReference type="NCBIfam" id="NF047636">
    <property type="entry name" value="CC_3452_fam"/>
    <property type="match status" value="1"/>
</dbReference>
<comment type="caution">
    <text evidence="2">The sequence shown here is derived from an EMBL/GenBank/DDBJ whole genome shotgun (WGS) entry which is preliminary data.</text>
</comment>
<evidence type="ECO:0000313" key="3">
    <source>
        <dbReference type="Proteomes" id="UP000215595"/>
    </source>
</evidence>
<sequence length="99" mass="9997">MRSILALTALCLALAAPAVAQTPSGTRLVLADAASAPGRPVIVDGASWRCEGTACTATGGANQPATRACRRVVARLGTVTEFTWRGTALSAEQIAACNA</sequence>
<evidence type="ECO:0008006" key="4">
    <source>
        <dbReference type="Google" id="ProtNLM"/>
    </source>
</evidence>